<feature type="transmembrane region" description="Helical" evidence="1">
    <location>
        <begin position="302"/>
        <end position="319"/>
    </location>
</feature>
<keyword evidence="1" id="KW-0812">Transmembrane</keyword>
<dbReference type="SUPFAM" id="SSF49723">
    <property type="entry name" value="Lipase/lipooxygenase domain (PLAT/LH2 domain)"/>
    <property type="match status" value="1"/>
</dbReference>
<comment type="caution">
    <text evidence="3">The sequence shown here is derived from an EMBL/GenBank/DDBJ whole genome shotgun (WGS) entry which is preliminary data.</text>
</comment>
<dbReference type="STRING" id="3476.A0A2P5CVX6"/>
<evidence type="ECO:0000313" key="3">
    <source>
        <dbReference type="EMBL" id="PON65200.1"/>
    </source>
</evidence>
<accession>A0A2P5CVX6</accession>
<evidence type="ECO:0000259" key="2">
    <source>
        <dbReference type="Pfam" id="PF24938"/>
    </source>
</evidence>
<keyword evidence="1" id="KW-0472">Membrane</keyword>
<keyword evidence="1" id="KW-1133">Transmembrane helix</keyword>
<dbReference type="Proteomes" id="UP000237105">
    <property type="component" value="Unassembled WGS sequence"/>
</dbReference>
<dbReference type="Pfam" id="PF24938">
    <property type="entry name" value="DUF7755"/>
    <property type="match status" value="1"/>
</dbReference>
<evidence type="ECO:0000313" key="4">
    <source>
        <dbReference type="Proteomes" id="UP000237105"/>
    </source>
</evidence>
<feature type="domain" description="DUF7755" evidence="2">
    <location>
        <begin position="93"/>
        <end position="239"/>
    </location>
</feature>
<evidence type="ECO:0000256" key="1">
    <source>
        <dbReference type="SAM" id="Phobius"/>
    </source>
</evidence>
<proteinExistence type="predicted"/>
<sequence>MESFPLRHAISATHQSFVKRGRGDHGIRFRLRRFHSRTGLFRFPPIHSKQSDYQDFQDYAKPARLLQAAEVKVCTDSSAEMVFTSFRTDVSQSLYKVKLNTSNFSASSLTDLNAGVLLCLIDENGDSILERIPASSVRQHSLDSDNELLHFQRGSVDEFTFKGPKLGRVEAIWIGLESGQWRLGSVSLVVVCGSQTSSKEQGGEDLKYVTVKYEFQAEDILLGEGSDISMLELRPCLVTELSGVDPFSRSLIESTSLERQQISNEESMREYADLKFSLLLYDAMLIFIGTSAASFLAGEDVAFAFLTGGIGGFLYLLLLQRSVDGLSAPESSSQYTGESETDQKIGGFKGPISSFALAIGFALFTVKYSSEDFPMVFTPKELVVGMVGFLACKVAVVLAAFKPVEKDLKINK</sequence>
<dbReference type="OrthoDB" id="2018869at2759"/>
<organism evidence="3 4">
    <name type="scientific">Parasponia andersonii</name>
    <name type="common">Sponia andersonii</name>
    <dbReference type="NCBI Taxonomy" id="3476"/>
    <lineage>
        <taxon>Eukaryota</taxon>
        <taxon>Viridiplantae</taxon>
        <taxon>Streptophyta</taxon>
        <taxon>Embryophyta</taxon>
        <taxon>Tracheophyta</taxon>
        <taxon>Spermatophyta</taxon>
        <taxon>Magnoliopsida</taxon>
        <taxon>eudicotyledons</taxon>
        <taxon>Gunneridae</taxon>
        <taxon>Pentapetalae</taxon>
        <taxon>rosids</taxon>
        <taxon>fabids</taxon>
        <taxon>Rosales</taxon>
        <taxon>Cannabaceae</taxon>
        <taxon>Parasponia</taxon>
    </lineage>
</organism>
<dbReference type="AlphaFoldDB" id="A0A2P5CVX6"/>
<dbReference type="Gene3D" id="2.60.60.20">
    <property type="entry name" value="PLAT/LH2 domain"/>
    <property type="match status" value="1"/>
</dbReference>
<dbReference type="PANTHER" id="PTHR36330">
    <property type="entry name" value="LIPASE/LIPOOXYGENASE, PLAT/LH2 FAMILY PROTEIN"/>
    <property type="match status" value="1"/>
</dbReference>
<dbReference type="InterPro" id="IPR036392">
    <property type="entry name" value="PLAT/LH2_dom_sf"/>
</dbReference>
<gene>
    <name evidence="3" type="ORF">PanWU01x14_119060</name>
</gene>
<protein>
    <submittedName>
        <fullName evidence="3">PLAT/LH2 domain containing protein</fullName>
    </submittedName>
</protein>
<name>A0A2P5CVX6_PARAD</name>
<dbReference type="InterPro" id="IPR056657">
    <property type="entry name" value="DUF7755"/>
</dbReference>
<keyword evidence="4" id="KW-1185">Reference proteome</keyword>
<feature type="transmembrane region" description="Helical" evidence="1">
    <location>
        <begin position="382"/>
        <end position="401"/>
    </location>
</feature>
<feature type="transmembrane region" description="Helical" evidence="1">
    <location>
        <begin position="278"/>
        <end position="296"/>
    </location>
</feature>
<dbReference type="PANTHER" id="PTHR36330:SF2">
    <property type="entry name" value="LIPASE_LIPOOXYGENASE, PLAT_LH2 FAMILY PROTEIN"/>
    <property type="match status" value="1"/>
</dbReference>
<feature type="transmembrane region" description="Helical" evidence="1">
    <location>
        <begin position="352"/>
        <end position="370"/>
    </location>
</feature>
<dbReference type="EMBL" id="JXTB01000090">
    <property type="protein sequence ID" value="PON65200.1"/>
    <property type="molecule type" value="Genomic_DNA"/>
</dbReference>
<reference evidence="4" key="1">
    <citation type="submission" date="2016-06" db="EMBL/GenBank/DDBJ databases">
        <title>Parallel loss of symbiosis genes in relatives of nitrogen-fixing non-legume Parasponia.</title>
        <authorList>
            <person name="Van Velzen R."/>
            <person name="Holmer R."/>
            <person name="Bu F."/>
            <person name="Rutten L."/>
            <person name="Van Zeijl A."/>
            <person name="Liu W."/>
            <person name="Santuari L."/>
            <person name="Cao Q."/>
            <person name="Sharma T."/>
            <person name="Shen D."/>
            <person name="Roswanjaya Y."/>
            <person name="Wardhani T."/>
            <person name="Kalhor M.S."/>
            <person name="Jansen J."/>
            <person name="Van den Hoogen J."/>
            <person name="Gungor B."/>
            <person name="Hartog M."/>
            <person name="Hontelez J."/>
            <person name="Verver J."/>
            <person name="Yang W.-C."/>
            <person name="Schijlen E."/>
            <person name="Repin R."/>
            <person name="Schilthuizen M."/>
            <person name="Schranz E."/>
            <person name="Heidstra R."/>
            <person name="Miyata K."/>
            <person name="Fedorova E."/>
            <person name="Kohlen W."/>
            <person name="Bisseling T."/>
            <person name="Smit S."/>
            <person name="Geurts R."/>
        </authorList>
    </citation>
    <scope>NUCLEOTIDE SEQUENCE [LARGE SCALE GENOMIC DNA]</scope>
    <source>
        <strain evidence="4">cv. WU1-14</strain>
    </source>
</reference>